<dbReference type="EMBL" id="JBIAMX010000028">
    <property type="protein sequence ID" value="MFF0546873.1"/>
    <property type="molecule type" value="Genomic_DNA"/>
</dbReference>
<dbReference type="Proteomes" id="UP001601444">
    <property type="component" value="Unassembled WGS sequence"/>
</dbReference>
<proteinExistence type="predicted"/>
<dbReference type="Pfam" id="PF08378">
    <property type="entry name" value="NERD"/>
    <property type="match status" value="1"/>
</dbReference>
<name>A0ABW6PWQ6_9NOCA</name>
<keyword evidence="3" id="KW-1185">Reference proteome</keyword>
<evidence type="ECO:0000259" key="1">
    <source>
        <dbReference type="Pfam" id="PF08378"/>
    </source>
</evidence>
<evidence type="ECO:0000313" key="3">
    <source>
        <dbReference type="Proteomes" id="UP001601444"/>
    </source>
</evidence>
<dbReference type="RefSeq" id="WP_387703058.1">
    <property type="nucleotide sequence ID" value="NZ_JBIAMX010000028.1"/>
</dbReference>
<feature type="domain" description="NERD" evidence="1">
    <location>
        <begin position="32"/>
        <end position="125"/>
    </location>
</feature>
<organism evidence="2 3">
    <name type="scientific">Nocardia thailandica</name>
    <dbReference type="NCBI Taxonomy" id="257275"/>
    <lineage>
        <taxon>Bacteria</taxon>
        <taxon>Bacillati</taxon>
        <taxon>Actinomycetota</taxon>
        <taxon>Actinomycetes</taxon>
        <taxon>Mycobacteriales</taxon>
        <taxon>Nocardiaceae</taxon>
        <taxon>Nocardia</taxon>
    </lineage>
</organism>
<sequence>MLLLVNNQRRDLSGAELRFADWVKTSPKQPGIAIPSRGRRSRQVDALVWTPQRCIATEIKGFRRRQDGVLVVPPNGPWVMDDGRVADLYGNDTGHNPVEQARAASLATKNWVLEATGEQRVIHGMALVMLLPGQQVPRLDCAHTPPMIDIVIEDYDVWRYYLHLDHAKLARWDSSQVARVLDSLGLGPLYHHDPSILAAALGEPIRRRA</sequence>
<dbReference type="InterPro" id="IPR011528">
    <property type="entry name" value="NERD"/>
</dbReference>
<protein>
    <submittedName>
        <fullName evidence="2">Nuclease-related domain-containing protein</fullName>
    </submittedName>
</protein>
<comment type="caution">
    <text evidence="2">The sequence shown here is derived from an EMBL/GenBank/DDBJ whole genome shotgun (WGS) entry which is preliminary data.</text>
</comment>
<gene>
    <name evidence="2" type="ORF">ACFYTF_28955</name>
</gene>
<reference evidence="2 3" key="1">
    <citation type="submission" date="2024-10" db="EMBL/GenBank/DDBJ databases">
        <title>The Natural Products Discovery Center: Release of the First 8490 Sequenced Strains for Exploring Actinobacteria Biosynthetic Diversity.</title>
        <authorList>
            <person name="Kalkreuter E."/>
            <person name="Kautsar S.A."/>
            <person name="Yang D."/>
            <person name="Bader C.D."/>
            <person name="Teijaro C.N."/>
            <person name="Fluegel L."/>
            <person name="Davis C.M."/>
            <person name="Simpson J.R."/>
            <person name="Lauterbach L."/>
            <person name="Steele A.D."/>
            <person name="Gui C."/>
            <person name="Meng S."/>
            <person name="Li G."/>
            <person name="Viehrig K."/>
            <person name="Ye F."/>
            <person name="Su P."/>
            <person name="Kiefer A.F."/>
            <person name="Nichols A."/>
            <person name="Cepeda A.J."/>
            <person name="Yan W."/>
            <person name="Fan B."/>
            <person name="Jiang Y."/>
            <person name="Adhikari A."/>
            <person name="Zheng C.-J."/>
            <person name="Schuster L."/>
            <person name="Cowan T.M."/>
            <person name="Smanski M.J."/>
            <person name="Chevrette M.G."/>
            <person name="De Carvalho L.P.S."/>
            <person name="Shen B."/>
        </authorList>
    </citation>
    <scope>NUCLEOTIDE SEQUENCE [LARGE SCALE GENOMIC DNA]</scope>
    <source>
        <strain evidence="2 3">NPDC004045</strain>
    </source>
</reference>
<accession>A0ABW6PWQ6</accession>
<evidence type="ECO:0000313" key="2">
    <source>
        <dbReference type="EMBL" id="MFF0546873.1"/>
    </source>
</evidence>